<feature type="domain" description="Lysidine-tRNA(Ile) synthetase C-terminal" evidence="9">
    <location>
        <begin position="380"/>
        <end position="452"/>
    </location>
</feature>
<gene>
    <name evidence="8 10" type="primary">tilS</name>
    <name evidence="10" type="ORF">O1Q98_16845</name>
</gene>
<dbReference type="SUPFAM" id="SSF56037">
    <property type="entry name" value="PheT/TilS domain"/>
    <property type="match status" value="1"/>
</dbReference>
<feature type="binding site" evidence="8">
    <location>
        <begin position="34"/>
        <end position="39"/>
    </location>
    <ligand>
        <name>ATP</name>
        <dbReference type="ChEBI" id="CHEBI:30616"/>
    </ligand>
</feature>
<dbReference type="EC" id="6.3.4.19" evidence="8"/>
<comment type="catalytic activity">
    <reaction evidence="7 8">
        <text>cytidine(34) in tRNA(Ile2) + L-lysine + ATP = lysidine(34) in tRNA(Ile2) + AMP + diphosphate + H(+)</text>
        <dbReference type="Rhea" id="RHEA:43744"/>
        <dbReference type="Rhea" id="RHEA-COMP:10625"/>
        <dbReference type="Rhea" id="RHEA-COMP:10670"/>
        <dbReference type="ChEBI" id="CHEBI:15378"/>
        <dbReference type="ChEBI" id="CHEBI:30616"/>
        <dbReference type="ChEBI" id="CHEBI:32551"/>
        <dbReference type="ChEBI" id="CHEBI:33019"/>
        <dbReference type="ChEBI" id="CHEBI:82748"/>
        <dbReference type="ChEBI" id="CHEBI:83665"/>
        <dbReference type="ChEBI" id="CHEBI:456215"/>
        <dbReference type="EC" id="6.3.4.19"/>
    </reaction>
</comment>
<keyword evidence="6 8" id="KW-0067">ATP-binding</keyword>
<evidence type="ECO:0000256" key="7">
    <source>
        <dbReference type="ARBA" id="ARBA00048539"/>
    </source>
</evidence>
<dbReference type="Pfam" id="PF01171">
    <property type="entry name" value="ATP_bind_3"/>
    <property type="match status" value="1"/>
</dbReference>
<comment type="function">
    <text evidence="8">Ligates lysine onto the cytidine present at position 34 of the AUA codon-specific tRNA(Ile) that contains the anticodon CAU, in an ATP-dependent manner. Cytidine is converted to lysidine, thus changing the amino acid specificity of the tRNA from methionine to isoleucine.</text>
</comment>
<dbReference type="Gene3D" id="1.20.59.20">
    <property type="match status" value="1"/>
</dbReference>
<evidence type="ECO:0000256" key="2">
    <source>
        <dbReference type="ARBA" id="ARBA00022490"/>
    </source>
</evidence>
<dbReference type="SUPFAM" id="SSF52402">
    <property type="entry name" value="Adenine nucleotide alpha hydrolases-like"/>
    <property type="match status" value="1"/>
</dbReference>
<dbReference type="InterPro" id="IPR012795">
    <property type="entry name" value="tRNA_Ile_lys_synt_N"/>
</dbReference>
<dbReference type="InterPro" id="IPR015262">
    <property type="entry name" value="tRNA_Ile_lys_synt_subst-bd"/>
</dbReference>
<dbReference type="Proteomes" id="UP001219630">
    <property type="component" value="Chromosome"/>
</dbReference>
<keyword evidence="2 8" id="KW-0963">Cytoplasm</keyword>
<protein>
    <recommendedName>
        <fullName evidence="8">tRNA(Ile)-lysidine synthase</fullName>
        <ecNumber evidence="8">6.3.4.19</ecNumber>
    </recommendedName>
    <alternativeName>
        <fullName evidence="8">tRNA(Ile)-2-lysyl-cytidine synthase</fullName>
    </alternativeName>
    <alternativeName>
        <fullName evidence="8">tRNA(Ile)-lysidine synthetase</fullName>
    </alternativeName>
</protein>
<evidence type="ECO:0000256" key="8">
    <source>
        <dbReference type="HAMAP-Rule" id="MF_01161"/>
    </source>
</evidence>
<evidence type="ECO:0000256" key="1">
    <source>
        <dbReference type="ARBA" id="ARBA00004496"/>
    </source>
</evidence>
<dbReference type="Gene3D" id="3.40.50.620">
    <property type="entry name" value="HUPs"/>
    <property type="match status" value="1"/>
</dbReference>
<reference evidence="10 11" key="1">
    <citation type="submission" date="2022-12" db="EMBL/GenBank/DDBJ databases">
        <title>Complete genome sequencing of Dickeya lacustris type strain LMG30899.</title>
        <authorList>
            <person name="Dobhal S."/>
            <person name="Arizala D."/>
            <person name="Arif M."/>
        </authorList>
    </citation>
    <scope>NUCLEOTIDE SEQUENCE [LARGE SCALE GENOMIC DNA]</scope>
    <source>
        <strain evidence="10 11">LMG30899</strain>
    </source>
</reference>
<keyword evidence="4 8" id="KW-0819">tRNA processing</keyword>
<dbReference type="HAMAP" id="MF_01161">
    <property type="entry name" value="tRNA_Ile_lys_synt"/>
    <property type="match status" value="1"/>
</dbReference>
<dbReference type="SMART" id="SM00977">
    <property type="entry name" value="TilS_C"/>
    <property type="match status" value="1"/>
</dbReference>
<keyword evidence="5 8" id="KW-0547">Nucleotide-binding</keyword>
<dbReference type="NCBIfam" id="TIGR02432">
    <property type="entry name" value="lysidine_TilS_N"/>
    <property type="match status" value="1"/>
</dbReference>
<dbReference type="InterPro" id="IPR012094">
    <property type="entry name" value="tRNA_Ile_lys_synt"/>
</dbReference>
<evidence type="ECO:0000256" key="5">
    <source>
        <dbReference type="ARBA" id="ARBA00022741"/>
    </source>
</evidence>
<keyword evidence="3 8" id="KW-0436">Ligase</keyword>
<dbReference type="PANTHER" id="PTHR43033">
    <property type="entry name" value="TRNA(ILE)-LYSIDINE SYNTHASE-RELATED"/>
    <property type="match status" value="1"/>
</dbReference>
<keyword evidence="11" id="KW-1185">Reference proteome</keyword>
<sequence>MNTQITPPDALCRDVERSIEASVGCHKHFLVAYSGGVDSTVLLHAMMRLRSRLALSLRAVYVHHGLSQYADQWAEHCQQQCQRWQVPFSVAYVDVNPQEGGIEAAARTARYHALAQHLLAGERLLTAQHQDDQCETLLLALKRGSGPAGLASMAAESLFGEARLLRPLLEVPRAALETYANAHHLCWIEDDSNTDERYDRNFLRRQVLPQLKARWPHFPAAVARSASLCAEQEQLLDELLAESLAALSNAEGGIAIPALAEMSAPRRFALLRRWLAGRGGRMPSRGQLSRLWQDVALSREDANPCLQLGDYQVRRFRDYLYWLPRFTSLTTLCLPWPAETVERPLPDGLGSLSVAPLPVAQLSVAAQGLCVRQPRADEVVSIRFGLQGYVQIVGRAHGRPAKKLWQELAVPPWERERIPLIFYNQQLIAAAGVFVTREGAVAEGEKGWCIAWHKPSL</sequence>
<dbReference type="InterPro" id="IPR011063">
    <property type="entry name" value="TilS/TtcA_N"/>
</dbReference>
<dbReference type="GO" id="GO:0032267">
    <property type="term" value="F:tRNA(Ile)-lysidine synthase activity"/>
    <property type="evidence" value="ECO:0007669"/>
    <property type="project" value="UniProtKB-EC"/>
</dbReference>
<comment type="domain">
    <text evidence="8">The N-terminal region contains the highly conserved SGGXDS motif, predicted to be a P-loop motif involved in ATP binding.</text>
</comment>
<organism evidence="10 11">
    <name type="scientific">Dickeya lacustris</name>
    <dbReference type="NCBI Taxonomy" id="2259638"/>
    <lineage>
        <taxon>Bacteria</taxon>
        <taxon>Pseudomonadati</taxon>
        <taxon>Pseudomonadota</taxon>
        <taxon>Gammaproteobacteria</taxon>
        <taxon>Enterobacterales</taxon>
        <taxon>Pectobacteriaceae</taxon>
        <taxon>Dickeya</taxon>
    </lineage>
</organism>
<accession>A0ABY8G5N3</accession>
<dbReference type="PANTHER" id="PTHR43033:SF1">
    <property type="entry name" value="TRNA(ILE)-LYSIDINE SYNTHASE-RELATED"/>
    <property type="match status" value="1"/>
</dbReference>
<dbReference type="CDD" id="cd01992">
    <property type="entry name" value="TilS_N"/>
    <property type="match status" value="1"/>
</dbReference>
<evidence type="ECO:0000256" key="6">
    <source>
        <dbReference type="ARBA" id="ARBA00022840"/>
    </source>
</evidence>
<evidence type="ECO:0000313" key="11">
    <source>
        <dbReference type="Proteomes" id="UP001219630"/>
    </source>
</evidence>
<dbReference type="NCBIfam" id="NF007942">
    <property type="entry name" value="PRK10660.1"/>
    <property type="match status" value="1"/>
</dbReference>
<dbReference type="Pfam" id="PF09179">
    <property type="entry name" value="TilS"/>
    <property type="match status" value="1"/>
</dbReference>
<evidence type="ECO:0000259" key="9">
    <source>
        <dbReference type="SMART" id="SM00977"/>
    </source>
</evidence>
<evidence type="ECO:0000256" key="3">
    <source>
        <dbReference type="ARBA" id="ARBA00022598"/>
    </source>
</evidence>
<evidence type="ECO:0000313" key="10">
    <source>
        <dbReference type="EMBL" id="WFN55261.1"/>
    </source>
</evidence>
<dbReference type="InterPro" id="IPR014729">
    <property type="entry name" value="Rossmann-like_a/b/a_fold"/>
</dbReference>
<dbReference type="NCBIfam" id="TIGR02433">
    <property type="entry name" value="lysidine_TilS_C"/>
    <property type="match status" value="1"/>
</dbReference>
<dbReference type="RefSeq" id="WP_125258628.1">
    <property type="nucleotide sequence ID" value="NZ_CP114280.1"/>
</dbReference>
<dbReference type="SUPFAM" id="SSF82829">
    <property type="entry name" value="MesJ substrate recognition domain-like"/>
    <property type="match status" value="1"/>
</dbReference>
<dbReference type="EMBL" id="CP114280">
    <property type="protein sequence ID" value="WFN55261.1"/>
    <property type="molecule type" value="Genomic_DNA"/>
</dbReference>
<name>A0ABY8G5N3_9GAMM</name>
<evidence type="ECO:0000256" key="4">
    <source>
        <dbReference type="ARBA" id="ARBA00022694"/>
    </source>
</evidence>
<dbReference type="InterPro" id="IPR012796">
    <property type="entry name" value="Lysidine-tRNA-synth_C"/>
</dbReference>
<comment type="similarity">
    <text evidence="8">Belongs to the tRNA(Ile)-lysidine synthase family.</text>
</comment>
<proteinExistence type="inferred from homology"/>
<dbReference type="Pfam" id="PF11734">
    <property type="entry name" value="TilS_C"/>
    <property type="match status" value="1"/>
</dbReference>
<comment type="subcellular location">
    <subcellularLocation>
        <location evidence="1 8">Cytoplasm</location>
    </subcellularLocation>
</comment>